<sequence>MREGIGDIMQKLKKAAAVAVMVGGIGLAGGGIANAAGCDDPSPEVAVNNLQVADCRQSFQGGLAFAPTNVAELGSGVNQNFGNFCANVNAQR</sequence>
<reference evidence="1" key="1">
    <citation type="submission" date="2024-07" db="EMBL/GenBank/DDBJ databases">
        <authorList>
            <person name="Yu S.T."/>
        </authorList>
    </citation>
    <scope>NUCLEOTIDE SEQUENCE</scope>
    <source>
        <strain evidence="1">R39</strain>
    </source>
</reference>
<gene>
    <name evidence="1" type="ORF">AB5J52_16780</name>
</gene>
<dbReference type="EMBL" id="CP163441">
    <property type="protein sequence ID" value="XDQ43784.1"/>
    <property type="molecule type" value="Genomic_DNA"/>
</dbReference>
<dbReference type="RefSeq" id="WP_369222828.1">
    <property type="nucleotide sequence ID" value="NZ_CP163441.1"/>
</dbReference>
<proteinExistence type="predicted"/>
<name>A0AB39QMY8_9ACTN</name>
<dbReference type="AlphaFoldDB" id="A0AB39QMY8"/>
<accession>A0AB39QMY8</accession>
<organism evidence="1">
    <name type="scientific">Streptomyces sp. R39</name>
    <dbReference type="NCBI Taxonomy" id="3238631"/>
    <lineage>
        <taxon>Bacteria</taxon>
        <taxon>Bacillati</taxon>
        <taxon>Actinomycetota</taxon>
        <taxon>Actinomycetes</taxon>
        <taxon>Kitasatosporales</taxon>
        <taxon>Streptomycetaceae</taxon>
        <taxon>Streptomyces</taxon>
    </lineage>
</organism>
<evidence type="ECO:0008006" key="2">
    <source>
        <dbReference type="Google" id="ProtNLM"/>
    </source>
</evidence>
<protein>
    <recommendedName>
        <fullName evidence="2">Chaplin</fullName>
    </recommendedName>
</protein>
<evidence type="ECO:0000313" key="1">
    <source>
        <dbReference type="EMBL" id="XDQ43784.1"/>
    </source>
</evidence>